<dbReference type="EMBL" id="JAWWNJ010000166">
    <property type="protein sequence ID" value="KAK6977640.1"/>
    <property type="molecule type" value="Genomic_DNA"/>
</dbReference>
<feature type="compositionally biased region" description="Low complexity" evidence="1">
    <location>
        <begin position="94"/>
        <end position="107"/>
    </location>
</feature>
<gene>
    <name evidence="2" type="ORF">R3P38DRAFT_3236710</name>
</gene>
<evidence type="ECO:0000313" key="2">
    <source>
        <dbReference type="EMBL" id="KAK6977640.1"/>
    </source>
</evidence>
<comment type="caution">
    <text evidence="2">The sequence shown here is derived from an EMBL/GenBank/DDBJ whole genome shotgun (WGS) entry which is preliminary data.</text>
</comment>
<evidence type="ECO:0000256" key="1">
    <source>
        <dbReference type="SAM" id="MobiDB-lite"/>
    </source>
</evidence>
<proteinExistence type="predicted"/>
<feature type="region of interest" description="Disordered" evidence="1">
    <location>
        <begin position="60"/>
        <end position="113"/>
    </location>
</feature>
<accession>A0AAV9ZCU0</accession>
<organism evidence="2 3">
    <name type="scientific">Favolaschia claudopus</name>
    <dbReference type="NCBI Taxonomy" id="2862362"/>
    <lineage>
        <taxon>Eukaryota</taxon>
        <taxon>Fungi</taxon>
        <taxon>Dikarya</taxon>
        <taxon>Basidiomycota</taxon>
        <taxon>Agaricomycotina</taxon>
        <taxon>Agaricomycetes</taxon>
        <taxon>Agaricomycetidae</taxon>
        <taxon>Agaricales</taxon>
        <taxon>Marasmiineae</taxon>
        <taxon>Mycenaceae</taxon>
        <taxon>Favolaschia</taxon>
    </lineage>
</organism>
<feature type="compositionally biased region" description="Polar residues" evidence="1">
    <location>
        <begin position="73"/>
        <end position="93"/>
    </location>
</feature>
<evidence type="ECO:0000313" key="3">
    <source>
        <dbReference type="Proteomes" id="UP001362999"/>
    </source>
</evidence>
<dbReference type="AlphaFoldDB" id="A0AAV9ZCU0"/>
<reference evidence="2 3" key="1">
    <citation type="journal article" date="2024" name="J Genomics">
        <title>Draft genome sequencing and assembly of Favolaschia claudopus CIRM-BRFM 2984 isolated from oak limbs.</title>
        <authorList>
            <person name="Navarro D."/>
            <person name="Drula E."/>
            <person name="Chaduli D."/>
            <person name="Cazenave R."/>
            <person name="Ahrendt S."/>
            <person name="Wang J."/>
            <person name="Lipzen A."/>
            <person name="Daum C."/>
            <person name="Barry K."/>
            <person name="Grigoriev I.V."/>
            <person name="Favel A."/>
            <person name="Rosso M.N."/>
            <person name="Martin F."/>
        </authorList>
    </citation>
    <scope>NUCLEOTIDE SEQUENCE [LARGE SCALE GENOMIC DNA]</scope>
    <source>
        <strain evidence="2 3">CIRM-BRFM 2984</strain>
    </source>
</reference>
<keyword evidence="3" id="KW-1185">Reference proteome</keyword>
<dbReference type="Proteomes" id="UP001362999">
    <property type="component" value="Unassembled WGS sequence"/>
</dbReference>
<name>A0AAV9ZCU0_9AGAR</name>
<sequence length="168" mass="17927">MTSEPELTKGVRGAWTGAGLPPIFSFAPVSGATTSPMQPMDAADTVNPLSAVASQWSALGQNRPLRSRRRSLWTPQTPSTPVNRPSAGVSTKTASGAPAPAPASSGSRTSNGDRHPLRLLSIFGWRDVECRCVDGKHHEFERHEVCAFNAHDGTLVVRTMSTEVIPLN</sequence>
<protein>
    <submittedName>
        <fullName evidence="2">Uncharacterized protein</fullName>
    </submittedName>
</protein>